<dbReference type="EMBL" id="PEDL01000011">
    <property type="protein sequence ID" value="PHV70331.1"/>
    <property type="molecule type" value="Genomic_DNA"/>
</dbReference>
<evidence type="ECO:0000313" key="1">
    <source>
        <dbReference type="EMBL" id="PHV70331.1"/>
    </source>
</evidence>
<sequence>MKKILGKCILFSLIFIVFTLMLGQLFGGTKNDTLDGFYYEKENTMDVLFFGSSHAYCGMNPHILWQEAGIPSYNLGQPEQQIWTTYYYMKEAFKHQRPKVVFLDVLTVNYDEPYRPLDNSNINLDDLKLNFTKLENIKASVRASERPYFVFKLLKNKGNWKHLKKENFTTHFIHLKHPNKGYREEFGIYENKKPELPTTQEIGILPEKVEHYLNKIITLCEEEGIQLVLMKTPIYVSEEAQLRYNRVKELAKNRDVPFLDFNEKYEELGLNFKEDYLDELKHLNFRGAEKLTRYLAGYLKENFNLPNHKEEQAYASWNVDLERWLRRDEELRLRQEKDLKTYLERLIASPYKEDYTLALTLQRGEGDTWQKELKEQEGIAQELEAIGFEGFTTKTISESDYYIGVIHAGELIYEEGGDQLLSFEKELGGIPWHIQFLNEQTSIKVGENETAKNKGQIQLVVYDKNVERIIDSSSFELQGETVKR</sequence>
<accession>A0AC61DC50</accession>
<gene>
    <name evidence="1" type="ORF">CS063_10590</name>
</gene>
<reference evidence="1" key="1">
    <citation type="submission" date="2017-10" db="EMBL/GenBank/DDBJ databases">
        <title>Genome sequence of cellulolytic Lachnospiraceae bacterium XHS1971 isolated from hotspring sediment.</title>
        <authorList>
            <person name="Vasudevan G."/>
            <person name="Joshi A.J."/>
            <person name="Hivarkar S."/>
            <person name="Lanjekar V.B."/>
            <person name="Dhakephalkar P.K."/>
            <person name="Dagar S."/>
        </authorList>
    </citation>
    <scope>NUCLEOTIDE SEQUENCE</scope>
    <source>
        <strain evidence="1">XHS1971</strain>
    </source>
</reference>
<comment type="caution">
    <text evidence="1">The sequence shown here is derived from an EMBL/GenBank/DDBJ whole genome shotgun (WGS) entry which is preliminary data.</text>
</comment>
<evidence type="ECO:0000313" key="2">
    <source>
        <dbReference type="Proteomes" id="UP000224460"/>
    </source>
</evidence>
<keyword evidence="2" id="KW-1185">Reference proteome</keyword>
<proteinExistence type="predicted"/>
<organism evidence="1 2">
    <name type="scientific">Sporanaerobium hydrogeniformans</name>
    <dbReference type="NCBI Taxonomy" id="3072179"/>
    <lineage>
        <taxon>Bacteria</taxon>
        <taxon>Bacillati</taxon>
        <taxon>Bacillota</taxon>
        <taxon>Clostridia</taxon>
        <taxon>Lachnospirales</taxon>
        <taxon>Lachnospiraceae</taxon>
        <taxon>Sporanaerobium</taxon>
    </lineage>
</organism>
<protein>
    <submittedName>
        <fullName evidence="1">Uncharacterized protein</fullName>
    </submittedName>
</protein>
<dbReference type="Proteomes" id="UP000224460">
    <property type="component" value="Unassembled WGS sequence"/>
</dbReference>
<name>A0AC61DC50_9FIRM</name>